<feature type="coiled-coil region" evidence="1">
    <location>
        <begin position="46"/>
        <end position="73"/>
    </location>
</feature>
<dbReference type="Proteomes" id="UP000807306">
    <property type="component" value="Unassembled WGS sequence"/>
</dbReference>
<accession>A0A9P6EDP8</accession>
<comment type="caution">
    <text evidence="2">The sequence shown here is derived from an EMBL/GenBank/DDBJ whole genome shotgun (WGS) entry which is preliminary data.</text>
</comment>
<reference evidence="2" key="1">
    <citation type="submission" date="2020-11" db="EMBL/GenBank/DDBJ databases">
        <authorList>
            <consortium name="DOE Joint Genome Institute"/>
            <person name="Ahrendt S."/>
            <person name="Riley R."/>
            <person name="Andreopoulos W."/>
            <person name="Labutti K."/>
            <person name="Pangilinan J."/>
            <person name="Ruiz-Duenas F.J."/>
            <person name="Barrasa J.M."/>
            <person name="Sanchez-Garcia M."/>
            <person name="Camarero S."/>
            <person name="Miyauchi S."/>
            <person name="Serrano A."/>
            <person name="Linde D."/>
            <person name="Babiker R."/>
            <person name="Drula E."/>
            <person name="Ayuso-Fernandez I."/>
            <person name="Pacheco R."/>
            <person name="Padilla G."/>
            <person name="Ferreira P."/>
            <person name="Barriuso J."/>
            <person name="Kellner H."/>
            <person name="Castanera R."/>
            <person name="Alfaro M."/>
            <person name="Ramirez L."/>
            <person name="Pisabarro A.G."/>
            <person name="Kuo A."/>
            <person name="Tritt A."/>
            <person name="Lipzen A."/>
            <person name="He G."/>
            <person name="Yan M."/>
            <person name="Ng V."/>
            <person name="Cullen D."/>
            <person name="Martin F."/>
            <person name="Rosso M.-N."/>
            <person name="Henrissat B."/>
            <person name="Hibbett D."/>
            <person name="Martinez A.T."/>
            <person name="Grigoriev I.V."/>
        </authorList>
    </citation>
    <scope>NUCLEOTIDE SEQUENCE</scope>
    <source>
        <strain evidence="2">CBS 506.95</strain>
    </source>
</reference>
<dbReference type="AlphaFoldDB" id="A0A9P6EDP8"/>
<sequence length="290" mass="33270">MSNSKSSTERCLHCHISAPGKSKIYDDVSTRCLKNRKGACVGCQELLDVERKIEETRRTLDTLLKEREALASTLNEYHDPLSRQFPVEIASQIFLQCLTLKPNDLITRRPPKEKSFIESVFLPGHVSEHWRNIAKRTPQMWSIICITLNRSNCISSVRVVREWLEQSGESPLSIRLAVGPTLPMIDEVVSSILQKVIVLMIEHSHRWKLLDLDVPNDLLPWISSAMLSRYPDCLEHIKLGVMHPQSDLTAEGVLNLHASPRRLTQRNVRLRQIAMNMDHLTHFYSTHSEQ</sequence>
<evidence type="ECO:0000256" key="1">
    <source>
        <dbReference type="SAM" id="Coils"/>
    </source>
</evidence>
<proteinExistence type="predicted"/>
<dbReference type="EMBL" id="MU157864">
    <property type="protein sequence ID" value="KAF9527160.1"/>
    <property type="molecule type" value="Genomic_DNA"/>
</dbReference>
<evidence type="ECO:0000313" key="2">
    <source>
        <dbReference type="EMBL" id="KAF9527160.1"/>
    </source>
</evidence>
<keyword evidence="1" id="KW-0175">Coiled coil</keyword>
<dbReference type="OrthoDB" id="2939176at2759"/>
<gene>
    <name evidence="2" type="ORF">CPB83DRAFT_895584</name>
</gene>
<organism evidence="2 3">
    <name type="scientific">Crepidotus variabilis</name>
    <dbReference type="NCBI Taxonomy" id="179855"/>
    <lineage>
        <taxon>Eukaryota</taxon>
        <taxon>Fungi</taxon>
        <taxon>Dikarya</taxon>
        <taxon>Basidiomycota</taxon>
        <taxon>Agaricomycotina</taxon>
        <taxon>Agaricomycetes</taxon>
        <taxon>Agaricomycetidae</taxon>
        <taxon>Agaricales</taxon>
        <taxon>Agaricineae</taxon>
        <taxon>Crepidotaceae</taxon>
        <taxon>Crepidotus</taxon>
    </lineage>
</organism>
<evidence type="ECO:0000313" key="3">
    <source>
        <dbReference type="Proteomes" id="UP000807306"/>
    </source>
</evidence>
<name>A0A9P6EDP8_9AGAR</name>
<evidence type="ECO:0008006" key="4">
    <source>
        <dbReference type="Google" id="ProtNLM"/>
    </source>
</evidence>
<keyword evidence="3" id="KW-1185">Reference proteome</keyword>
<protein>
    <recommendedName>
        <fullName evidence="4">F-box domain-containing protein</fullName>
    </recommendedName>
</protein>